<name>A0A6C0PAT2_9BACL</name>
<dbReference type="InterPro" id="IPR014036">
    <property type="entry name" value="DeoR-like_C"/>
</dbReference>
<dbReference type="EMBL" id="CP048286">
    <property type="protein sequence ID" value="QHW33662.1"/>
    <property type="molecule type" value="Genomic_DNA"/>
</dbReference>
<dbReference type="SUPFAM" id="SSF100950">
    <property type="entry name" value="NagB/RpiA/CoA transferase-like"/>
    <property type="match status" value="1"/>
</dbReference>
<dbReference type="Pfam" id="PF08220">
    <property type="entry name" value="HTH_DeoR"/>
    <property type="match status" value="1"/>
</dbReference>
<dbReference type="Pfam" id="PF00455">
    <property type="entry name" value="DeoRC"/>
    <property type="match status" value="1"/>
</dbReference>
<dbReference type="GO" id="GO:0003677">
    <property type="term" value="F:DNA binding"/>
    <property type="evidence" value="ECO:0007669"/>
    <property type="project" value="UniProtKB-KW"/>
</dbReference>
<dbReference type="PANTHER" id="PTHR30363">
    <property type="entry name" value="HTH-TYPE TRANSCRIPTIONAL REGULATOR SRLR-RELATED"/>
    <property type="match status" value="1"/>
</dbReference>
<keyword evidence="1" id="KW-0805">Transcription regulation</keyword>
<dbReference type="Gene3D" id="3.40.50.1360">
    <property type="match status" value="1"/>
</dbReference>
<evidence type="ECO:0000256" key="1">
    <source>
        <dbReference type="ARBA" id="ARBA00023015"/>
    </source>
</evidence>
<dbReference type="PROSITE" id="PS00894">
    <property type="entry name" value="HTH_DEOR_1"/>
    <property type="match status" value="1"/>
</dbReference>
<dbReference type="InterPro" id="IPR036390">
    <property type="entry name" value="WH_DNA-bd_sf"/>
</dbReference>
<keyword evidence="6" id="KW-1185">Reference proteome</keyword>
<evidence type="ECO:0000256" key="2">
    <source>
        <dbReference type="ARBA" id="ARBA00023125"/>
    </source>
</evidence>
<dbReference type="Gene3D" id="1.10.10.10">
    <property type="entry name" value="Winged helix-like DNA-binding domain superfamily/Winged helix DNA-binding domain"/>
    <property type="match status" value="1"/>
</dbReference>
<dbReference type="SMART" id="SM01134">
    <property type="entry name" value="DeoRC"/>
    <property type="match status" value="1"/>
</dbReference>
<sequence length="267" mass="29771">MIASQRRNVIKEMLMEERSVKVVDLAKHFNVSEETIRRDLLQLEQEGFLEKNYGGAILAEELQQAMSTVPPLHQRKFQYYEEKDAIAKAAAGLVKDNTNVILDSGSTTWCVARHLKNVPDLTIVTNGINIAEECSANEERSIFLIGGKLIRKSMCLVGPQAEDELRKYDAQYAILGTSGISLRKGFTSSDLYEAQVKRAMISAAQKVVVVADHSKFLKNAFVSFATFQEVDILITSELTDTAVLHEIEQHGVQIIVCPIKNGTREQS</sequence>
<organism evidence="5 6">
    <name type="scientific">Paenibacillus rhizovicinus</name>
    <dbReference type="NCBI Taxonomy" id="2704463"/>
    <lineage>
        <taxon>Bacteria</taxon>
        <taxon>Bacillati</taxon>
        <taxon>Bacillota</taxon>
        <taxon>Bacilli</taxon>
        <taxon>Bacillales</taxon>
        <taxon>Paenibacillaceae</taxon>
        <taxon>Paenibacillus</taxon>
    </lineage>
</organism>
<dbReference type="InterPro" id="IPR050313">
    <property type="entry name" value="Carb_Metab_HTH_regulators"/>
</dbReference>
<proteinExistence type="predicted"/>
<dbReference type="InterPro" id="IPR001034">
    <property type="entry name" value="DeoR_HTH"/>
</dbReference>
<keyword evidence="2" id="KW-0238">DNA-binding</keyword>
<dbReference type="SUPFAM" id="SSF46785">
    <property type="entry name" value="Winged helix' DNA-binding domain"/>
    <property type="match status" value="1"/>
</dbReference>
<dbReference type="Proteomes" id="UP000479114">
    <property type="component" value="Chromosome"/>
</dbReference>
<dbReference type="InterPro" id="IPR037171">
    <property type="entry name" value="NagB/RpiA_transferase-like"/>
</dbReference>
<dbReference type="PANTHER" id="PTHR30363:SF44">
    <property type="entry name" value="AGA OPERON TRANSCRIPTIONAL REPRESSOR-RELATED"/>
    <property type="match status" value="1"/>
</dbReference>
<keyword evidence="3" id="KW-0804">Transcription</keyword>
<evidence type="ECO:0000259" key="4">
    <source>
        <dbReference type="PROSITE" id="PS51000"/>
    </source>
</evidence>
<evidence type="ECO:0000313" key="6">
    <source>
        <dbReference type="Proteomes" id="UP000479114"/>
    </source>
</evidence>
<dbReference type="PROSITE" id="PS51000">
    <property type="entry name" value="HTH_DEOR_2"/>
    <property type="match status" value="1"/>
</dbReference>
<dbReference type="RefSeq" id="WP_162643660.1">
    <property type="nucleotide sequence ID" value="NZ_CP048286.1"/>
</dbReference>
<protein>
    <submittedName>
        <fullName evidence="5">DeoR/GlpR transcriptional regulator</fullName>
    </submittedName>
</protein>
<dbReference type="SMART" id="SM00420">
    <property type="entry name" value="HTH_DEOR"/>
    <property type="match status" value="1"/>
</dbReference>
<evidence type="ECO:0000256" key="3">
    <source>
        <dbReference type="ARBA" id="ARBA00023163"/>
    </source>
</evidence>
<dbReference type="KEGG" id="prz:GZH47_24600"/>
<dbReference type="GO" id="GO:0003700">
    <property type="term" value="F:DNA-binding transcription factor activity"/>
    <property type="evidence" value="ECO:0007669"/>
    <property type="project" value="InterPro"/>
</dbReference>
<dbReference type="PRINTS" id="PR00037">
    <property type="entry name" value="HTHLACR"/>
</dbReference>
<feature type="domain" description="HTH deoR-type" evidence="4">
    <location>
        <begin position="3"/>
        <end position="58"/>
    </location>
</feature>
<evidence type="ECO:0000313" key="5">
    <source>
        <dbReference type="EMBL" id="QHW33662.1"/>
    </source>
</evidence>
<reference evidence="5 6" key="1">
    <citation type="submission" date="2020-02" db="EMBL/GenBank/DDBJ databases">
        <title>Paenibacillus sp. nov., isolated from rhizosphere soil of tomato.</title>
        <authorList>
            <person name="Weon H.-Y."/>
            <person name="Lee S.A."/>
        </authorList>
    </citation>
    <scope>NUCLEOTIDE SEQUENCE [LARGE SCALE GENOMIC DNA]</scope>
    <source>
        <strain evidence="5 6">14171R-81</strain>
    </source>
</reference>
<dbReference type="InterPro" id="IPR018356">
    <property type="entry name" value="Tscrpt_reg_HTH_DeoR_CS"/>
</dbReference>
<accession>A0A6C0PAT2</accession>
<dbReference type="InterPro" id="IPR036388">
    <property type="entry name" value="WH-like_DNA-bd_sf"/>
</dbReference>
<gene>
    <name evidence="5" type="ORF">GZH47_24600</name>
</gene>
<dbReference type="AlphaFoldDB" id="A0A6C0PAT2"/>